<evidence type="ECO:0000313" key="1">
    <source>
        <dbReference type="EMBL" id="KAL3656390.1"/>
    </source>
</evidence>
<dbReference type="Proteomes" id="UP001632037">
    <property type="component" value="Unassembled WGS sequence"/>
</dbReference>
<protein>
    <recommendedName>
        <fullName evidence="3">PiggyBac transposable element-derived protein domain-containing protein</fullName>
    </recommendedName>
</protein>
<organism evidence="1 2">
    <name type="scientific">Phytophthora oleae</name>
    <dbReference type="NCBI Taxonomy" id="2107226"/>
    <lineage>
        <taxon>Eukaryota</taxon>
        <taxon>Sar</taxon>
        <taxon>Stramenopiles</taxon>
        <taxon>Oomycota</taxon>
        <taxon>Peronosporomycetes</taxon>
        <taxon>Peronosporales</taxon>
        <taxon>Peronosporaceae</taxon>
        <taxon>Phytophthora</taxon>
    </lineage>
</organism>
<keyword evidence="2" id="KW-1185">Reference proteome</keyword>
<dbReference type="AlphaFoldDB" id="A0ABD3EQF7"/>
<accession>A0ABD3EQF7</accession>
<dbReference type="EMBL" id="JBIMZQ010000083">
    <property type="protein sequence ID" value="KAL3656390.1"/>
    <property type="molecule type" value="Genomic_DNA"/>
</dbReference>
<sequence length="63" mass="7001">MGVFMRDDSSLKRDYPGVVPTTVGERTAVQRRFVFSLHEVAAGLYATLFGKQCLLLALCTVHQ</sequence>
<proteinExistence type="predicted"/>
<evidence type="ECO:0000313" key="2">
    <source>
        <dbReference type="Proteomes" id="UP001632037"/>
    </source>
</evidence>
<evidence type="ECO:0008006" key="3">
    <source>
        <dbReference type="Google" id="ProtNLM"/>
    </source>
</evidence>
<comment type="caution">
    <text evidence="1">The sequence shown here is derived from an EMBL/GenBank/DDBJ whole genome shotgun (WGS) entry which is preliminary data.</text>
</comment>
<reference evidence="1 2" key="1">
    <citation type="submission" date="2024-09" db="EMBL/GenBank/DDBJ databases">
        <title>Genome sequencing and assembly of Phytophthora oleae, isolate VK10A, causative agent of rot of olive drupes.</title>
        <authorList>
            <person name="Conti Taguali S."/>
            <person name="Riolo M."/>
            <person name="La Spada F."/>
            <person name="Cacciola S.O."/>
            <person name="Dionisio G."/>
        </authorList>
    </citation>
    <scope>NUCLEOTIDE SEQUENCE [LARGE SCALE GENOMIC DNA]</scope>
    <source>
        <strain evidence="1 2">VK10A</strain>
    </source>
</reference>
<name>A0ABD3EQF7_9STRA</name>
<gene>
    <name evidence="1" type="ORF">V7S43_018763</name>
</gene>